<dbReference type="Pfam" id="PF01227">
    <property type="entry name" value="GTP_cyclohydroI"/>
    <property type="match status" value="1"/>
</dbReference>
<feature type="non-terminal residue" evidence="6">
    <location>
        <position position="1"/>
    </location>
</feature>
<feature type="domain" description="GTP cyclohydrolase I" evidence="5">
    <location>
        <begin position="1"/>
        <end position="156"/>
    </location>
</feature>
<dbReference type="InterPro" id="IPR020602">
    <property type="entry name" value="GTP_CycHdrlase_I_dom"/>
</dbReference>
<dbReference type="InterPro" id="IPR001474">
    <property type="entry name" value="GTP_CycHdrlase_I"/>
</dbReference>
<protein>
    <recommendedName>
        <fullName evidence="3">GTP cyclohydrolase I</fullName>
        <ecNumber evidence="3">3.5.4.16</ecNumber>
    </recommendedName>
</protein>
<evidence type="ECO:0000256" key="1">
    <source>
        <dbReference type="ARBA" id="ARBA00001052"/>
    </source>
</evidence>
<evidence type="ECO:0000256" key="2">
    <source>
        <dbReference type="ARBA" id="ARBA00005080"/>
    </source>
</evidence>
<comment type="catalytic activity">
    <reaction evidence="1">
        <text>GTP + H2O = 7,8-dihydroneopterin 3'-triphosphate + formate + H(+)</text>
        <dbReference type="Rhea" id="RHEA:17473"/>
        <dbReference type="ChEBI" id="CHEBI:15377"/>
        <dbReference type="ChEBI" id="CHEBI:15378"/>
        <dbReference type="ChEBI" id="CHEBI:15740"/>
        <dbReference type="ChEBI" id="CHEBI:37565"/>
        <dbReference type="ChEBI" id="CHEBI:58462"/>
        <dbReference type="EC" id="3.5.4.16"/>
    </reaction>
</comment>
<dbReference type="AlphaFoldDB" id="X0VSI5"/>
<evidence type="ECO:0000256" key="3">
    <source>
        <dbReference type="ARBA" id="ARBA00012715"/>
    </source>
</evidence>
<dbReference type="GO" id="GO:0008270">
    <property type="term" value="F:zinc ion binding"/>
    <property type="evidence" value="ECO:0007669"/>
    <property type="project" value="TreeGrafter"/>
</dbReference>
<dbReference type="NCBIfam" id="NF006825">
    <property type="entry name" value="PRK09347.1-2"/>
    <property type="match status" value="1"/>
</dbReference>
<dbReference type="NCBIfam" id="NF006826">
    <property type="entry name" value="PRK09347.1-3"/>
    <property type="match status" value="1"/>
</dbReference>
<dbReference type="PROSITE" id="PS00860">
    <property type="entry name" value="GTP_CYCLOHYDROL_1_2"/>
    <property type="match status" value="1"/>
</dbReference>
<dbReference type="InterPro" id="IPR043134">
    <property type="entry name" value="GTP-CH-I_N"/>
</dbReference>
<gene>
    <name evidence="6" type="ORF">S01H1_59329</name>
</gene>
<dbReference type="FunFam" id="3.30.1130.10:FF:000001">
    <property type="entry name" value="GTP cyclohydrolase 1"/>
    <property type="match status" value="1"/>
</dbReference>
<dbReference type="PANTHER" id="PTHR11109:SF7">
    <property type="entry name" value="GTP CYCLOHYDROLASE 1"/>
    <property type="match status" value="1"/>
</dbReference>
<accession>X0VSI5</accession>
<dbReference type="GO" id="GO:0005525">
    <property type="term" value="F:GTP binding"/>
    <property type="evidence" value="ECO:0007669"/>
    <property type="project" value="TreeGrafter"/>
</dbReference>
<sequence>LVDTPRRVVAALKEMTQGRHQDPAKILATVFDEPCDEMVVLRDIPFVSLCEHHMLPFAGTVDIGYLPGDTVVGLSKLARLVDCFAQRLQIQERLTQQVATAIDEQLQPVGVGVIVRANHACMSCRGVRKHDTTMVTSSLLGAFRNGDARHEFLSLARSP</sequence>
<dbReference type="SUPFAM" id="SSF55620">
    <property type="entry name" value="Tetrahydrobiopterin biosynthesis enzymes-like"/>
    <property type="match status" value="1"/>
</dbReference>
<organism evidence="6">
    <name type="scientific">marine sediment metagenome</name>
    <dbReference type="NCBI Taxonomy" id="412755"/>
    <lineage>
        <taxon>unclassified sequences</taxon>
        <taxon>metagenomes</taxon>
        <taxon>ecological metagenomes</taxon>
    </lineage>
</organism>
<reference evidence="6" key="1">
    <citation type="journal article" date="2014" name="Front. Microbiol.">
        <title>High frequency of phylogenetically diverse reductive dehalogenase-homologous genes in deep subseafloor sedimentary metagenomes.</title>
        <authorList>
            <person name="Kawai M."/>
            <person name="Futagami T."/>
            <person name="Toyoda A."/>
            <person name="Takaki Y."/>
            <person name="Nishi S."/>
            <person name="Hori S."/>
            <person name="Arai W."/>
            <person name="Tsubouchi T."/>
            <person name="Morono Y."/>
            <person name="Uchiyama I."/>
            <person name="Ito T."/>
            <person name="Fujiyama A."/>
            <person name="Inagaki F."/>
            <person name="Takami H."/>
        </authorList>
    </citation>
    <scope>NUCLEOTIDE SEQUENCE</scope>
    <source>
        <strain evidence="6">Expedition CK06-06</strain>
    </source>
</reference>
<dbReference type="GO" id="GO:0046654">
    <property type="term" value="P:tetrahydrofolate biosynthetic process"/>
    <property type="evidence" value="ECO:0007669"/>
    <property type="project" value="InterPro"/>
</dbReference>
<evidence type="ECO:0000313" key="6">
    <source>
        <dbReference type="EMBL" id="GAG14097.1"/>
    </source>
</evidence>
<dbReference type="Gene3D" id="1.10.286.10">
    <property type="match status" value="1"/>
</dbReference>
<comment type="pathway">
    <text evidence="2">Cofactor biosynthesis; 7,8-dihydroneopterin triphosphate biosynthesis; 7,8-dihydroneopterin triphosphate from GTP: step 1/1.</text>
</comment>
<evidence type="ECO:0000259" key="5">
    <source>
        <dbReference type="Pfam" id="PF01227"/>
    </source>
</evidence>
<name>X0VSI5_9ZZZZ</name>
<dbReference type="InterPro" id="IPR043133">
    <property type="entry name" value="GTP-CH-I_C/QueF"/>
</dbReference>
<dbReference type="InterPro" id="IPR018234">
    <property type="entry name" value="GTP_CycHdrlase_I_CS"/>
</dbReference>
<dbReference type="NCBIfam" id="TIGR00063">
    <property type="entry name" value="folE"/>
    <property type="match status" value="1"/>
</dbReference>
<keyword evidence="4" id="KW-0378">Hydrolase</keyword>
<dbReference type="Gene3D" id="3.30.1130.10">
    <property type="match status" value="1"/>
</dbReference>
<dbReference type="GO" id="GO:0006729">
    <property type="term" value="P:tetrahydrobiopterin biosynthetic process"/>
    <property type="evidence" value="ECO:0007669"/>
    <property type="project" value="TreeGrafter"/>
</dbReference>
<dbReference type="EMBL" id="BARS01038803">
    <property type="protein sequence ID" value="GAG14097.1"/>
    <property type="molecule type" value="Genomic_DNA"/>
</dbReference>
<evidence type="ECO:0000256" key="4">
    <source>
        <dbReference type="ARBA" id="ARBA00022801"/>
    </source>
</evidence>
<dbReference type="PANTHER" id="PTHR11109">
    <property type="entry name" value="GTP CYCLOHYDROLASE I"/>
    <property type="match status" value="1"/>
</dbReference>
<comment type="caution">
    <text evidence="6">The sequence shown here is derived from an EMBL/GenBank/DDBJ whole genome shotgun (WGS) entry which is preliminary data.</text>
</comment>
<dbReference type="GO" id="GO:0005737">
    <property type="term" value="C:cytoplasm"/>
    <property type="evidence" value="ECO:0007669"/>
    <property type="project" value="TreeGrafter"/>
</dbReference>
<dbReference type="UniPathway" id="UPA00848">
    <property type="reaction ID" value="UER00151"/>
</dbReference>
<dbReference type="GO" id="GO:0003934">
    <property type="term" value="F:GTP cyclohydrolase I activity"/>
    <property type="evidence" value="ECO:0007669"/>
    <property type="project" value="UniProtKB-EC"/>
</dbReference>
<dbReference type="EC" id="3.5.4.16" evidence="3"/>
<dbReference type="PROSITE" id="PS00859">
    <property type="entry name" value="GTP_CYCLOHYDROL_1_1"/>
    <property type="match status" value="1"/>
</dbReference>
<proteinExistence type="predicted"/>